<evidence type="ECO:0000256" key="3">
    <source>
        <dbReference type="ARBA" id="ARBA00022525"/>
    </source>
</evidence>
<dbReference type="CDD" id="cd05380">
    <property type="entry name" value="CAP_euk"/>
    <property type="match status" value="1"/>
</dbReference>
<evidence type="ECO:0000256" key="4">
    <source>
        <dbReference type="ARBA" id="ARBA00022729"/>
    </source>
</evidence>
<dbReference type="Pfam" id="PF00188">
    <property type="entry name" value="CAP"/>
    <property type="match status" value="1"/>
</dbReference>
<reference evidence="9" key="1">
    <citation type="submission" date="2018-01" db="EMBL/GenBank/DDBJ databases">
        <title>An insight into the sialome of Amazonian anophelines.</title>
        <authorList>
            <person name="Ribeiro J.M."/>
            <person name="Scarpassa V."/>
            <person name="Calvo E."/>
        </authorList>
    </citation>
    <scope>NUCLEOTIDE SEQUENCE</scope>
    <source>
        <tissue evidence="9">Salivary glands</tissue>
    </source>
</reference>
<evidence type="ECO:0000256" key="6">
    <source>
        <dbReference type="ARBA" id="ARBA00068306"/>
    </source>
</evidence>
<dbReference type="AlphaFoldDB" id="A0A2M4BWT6"/>
<dbReference type="InterPro" id="IPR035940">
    <property type="entry name" value="CAP_sf"/>
</dbReference>
<name>A0A2M4BWT6_9DIPT</name>
<dbReference type="PANTHER" id="PTHR10334">
    <property type="entry name" value="CYSTEINE-RICH SECRETORY PROTEIN-RELATED"/>
    <property type="match status" value="1"/>
</dbReference>
<comment type="subcellular location">
    <subcellularLocation>
        <location evidence="1">Secreted</location>
    </subcellularLocation>
</comment>
<protein>
    <recommendedName>
        <fullName evidence="6">Venom allergen-1</fullName>
    </recommendedName>
</protein>
<dbReference type="InterPro" id="IPR001283">
    <property type="entry name" value="CRISP-related"/>
</dbReference>
<comment type="similarity">
    <text evidence="2">Belongs to the CRISP family.</text>
</comment>
<feature type="domain" description="SCP" evidence="8">
    <location>
        <begin position="69"/>
        <end position="229"/>
    </location>
</feature>
<dbReference type="GO" id="GO:0005576">
    <property type="term" value="C:extracellular region"/>
    <property type="evidence" value="ECO:0007669"/>
    <property type="project" value="UniProtKB-SubCell"/>
</dbReference>
<proteinExistence type="inferred from homology"/>
<dbReference type="SMART" id="SM00198">
    <property type="entry name" value="SCP"/>
    <property type="match status" value="1"/>
</dbReference>
<dbReference type="Gene3D" id="3.40.33.10">
    <property type="entry name" value="CAP"/>
    <property type="match status" value="1"/>
</dbReference>
<evidence type="ECO:0000259" key="8">
    <source>
        <dbReference type="SMART" id="SM00198"/>
    </source>
</evidence>
<dbReference type="InterPro" id="IPR034763">
    <property type="entry name" value="P14a_insect"/>
</dbReference>
<evidence type="ECO:0000256" key="5">
    <source>
        <dbReference type="ARBA" id="ARBA00023180"/>
    </source>
</evidence>
<keyword evidence="4 7" id="KW-0732">Signal</keyword>
<dbReference type="FunFam" id="3.40.33.10:FF:000007">
    <property type="entry name" value="Venom allergen"/>
    <property type="match status" value="1"/>
</dbReference>
<organism evidence="9">
    <name type="scientific">Anopheles marajoara</name>
    <dbReference type="NCBI Taxonomy" id="58244"/>
    <lineage>
        <taxon>Eukaryota</taxon>
        <taxon>Metazoa</taxon>
        <taxon>Ecdysozoa</taxon>
        <taxon>Arthropoda</taxon>
        <taxon>Hexapoda</taxon>
        <taxon>Insecta</taxon>
        <taxon>Pterygota</taxon>
        <taxon>Neoptera</taxon>
        <taxon>Endopterygota</taxon>
        <taxon>Diptera</taxon>
        <taxon>Nematocera</taxon>
        <taxon>Culicoidea</taxon>
        <taxon>Culicidae</taxon>
        <taxon>Anophelinae</taxon>
        <taxon>Anopheles</taxon>
    </lineage>
</organism>
<evidence type="ECO:0000313" key="9">
    <source>
        <dbReference type="EMBL" id="MBW57536.1"/>
    </source>
</evidence>
<feature type="chain" id="PRO_5014766395" description="Venom allergen-1" evidence="7">
    <location>
        <begin position="29"/>
        <end position="267"/>
    </location>
</feature>
<dbReference type="PIRSF" id="PIRSF038921">
    <property type="entry name" value="P14a"/>
    <property type="match status" value="1"/>
</dbReference>
<evidence type="ECO:0000256" key="1">
    <source>
        <dbReference type="ARBA" id="ARBA00004613"/>
    </source>
</evidence>
<feature type="signal peptide" evidence="7">
    <location>
        <begin position="1"/>
        <end position="28"/>
    </location>
</feature>
<dbReference type="SUPFAM" id="SSF55797">
    <property type="entry name" value="PR-1-like"/>
    <property type="match status" value="1"/>
</dbReference>
<sequence>MLRINDTMASRMLVTIVVFSGLIAGLLGQEYCNPSYCGTRINVGCNPPPLIGGPLCAALNGTAIELNTTIQALIVSEHNRLRNQLAIGNLTGFASAQRMPTLAWDDTLAAQAGHNARSCDFAHDVCRNTAKYAYAGQNLALESFYGMSKTNDTLVRDMVASWWSEYQDATQALVDKYPRGYTGPAIGHFTQMVSDRTSTIGCAMQYWIQDEIWNTYYLVCDYGLTNIGDRAVYKKGPTASRCVTGTNREFPGLCSTSESVPPLPNTS</sequence>
<keyword evidence="3" id="KW-0964">Secreted</keyword>
<dbReference type="EMBL" id="GGFJ01008395">
    <property type="protein sequence ID" value="MBW57536.1"/>
    <property type="molecule type" value="Transcribed_RNA"/>
</dbReference>
<evidence type="ECO:0000256" key="2">
    <source>
        <dbReference type="ARBA" id="ARBA00009923"/>
    </source>
</evidence>
<keyword evidence="5" id="KW-0325">Glycoprotein</keyword>
<dbReference type="InterPro" id="IPR014044">
    <property type="entry name" value="CAP_dom"/>
</dbReference>
<accession>A0A2M4BWT6</accession>
<evidence type="ECO:0000256" key="7">
    <source>
        <dbReference type="SAM" id="SignalP"/>
    </source>
</evidence>